<feature type="domain" description="AB hydrolase-1" evidence="3">
    <location>
        <begin position="137"/>
        <end position="293"/>
    </location>
</feature>
<accession>A0ABP8WI52</accession>
<evidence type="ECO:0000313" key="6">
    <source>
        <dbReference type="Proteomes" id="UP001500843"/>
    </source>
</evidence>
<dbReference type="Proteomes" id="UP001500843">
    <property type="component" value="Unassembled WGS sequence"/>
</dbReference>
<dbReference type="InterPro" id="IPR000073">
    <property type="entry name" value="AB_hydrolase_1"/>
</dbReference>
<dbReference type="InterPro" id="IPR013595">
    <property type="entry name" value="Pept_S33_TAP-like_C"/>
</dbReference>
<evidence type="ECO:0000256" key="1">
    <source>
        <dbReference type="ARBA" id="ARBA00010088"/>
    </source>
</evidence>
<dbReference type="InterPro" id="IPR029058">
    <property type="entry name" value="AB_hydrolase_fold"/>
</dbReference>
<comment type="similarity">
    <text evidence="1">Belongs to the peptidase S33 family.</text>
</comment>
<dbReference type="Pfam" id="PF00561">
    <property type="entry name" value="Abhydrolase_1"/>
    <property type="match status" value="1"/>
</dbReference>
<evidence type="ECO:0000259" key="3">
    <source>
        <dbReference type="Pfam" id="PF00561"/>
    </source>
</evidence>
<dbReference type="PANTHER" id="PTHR43248:SF25">
    <property type="entry name" value="AB HYDROLASE-1 DOMAIN-CONTAINING PROTEIN-RELATED"/>
    <property type="match status" value="1"/>
</dbReference>
<gene>
    <name evidence="5" type="ORF">GCM10023198_05400</name>
</gene>
<evidence type="ECO:0000256" key="2">
    <source>
        <dbReference type="ARBA" id="ARBA00022801"/>
    </source>
</evidence>
<dbReference type="Pfam" id="PF08386">
    <property type="entry name" value="Abhydrolase_4"/>
    <property type="match status" value="1"/>
</dbReference>
<proteinExistence type="inferred from homology"/>
<dbReference type="PANTHER" id="PTHR43248">
    <property type="entry name" value="2-SUCCINYL-6-HYDROXY-2,4-CYCLOHEXADIENE-1-CARBOXYLATE SYNTHASE"/>
    <property type="match status" value="1"/>
</dbReference>
<dbReference type="InterPro" id="IPR051601">
    <property type="entry name" value="Serine_prot/Carboxylest_S33"/>
</dbReference>
<evidence type="ECO:0000259" key="4">
    <source>
        <dbReference type="Pfam" id="PF08386"/>
    </source>
</evidence>
<name>A0ABP8WI52_9MICO</name>
<keyword evidence="2 5" id="KW-0378">Hydrolase</keyword>
<reference evidence="6" key="1">
    <citation type="journal article" date="2019" name="Int. J. Syst. Evol. Microbiol.">
        <title>The Global Catalogue of Microorganisms (GCM) 10K type strain sequencing project: providing services to taxonomists for standard genome sequencing and annotation.</title>
        <authorList>
            <consortium name="The Broad Institute Genomics Platform"/>
            <consortium name="The Broad Institute Genome Sequencing Center for Infectious Disease"/>
            <person name="Wu L."/>
            <person name="Ma J."/>
        </authorList>
    </citation>
    <scope>NUCLEOTIDE SEQUENCE [LARGE SCALE GENOMIC DNA]</scope>
    <source>
        <strain evidence="6">JCM 17975</strain>
    </source>
</reference>
<evidence type="ECO:0000313" key="5">
    <source>
        <dbReference type="EMBL" id="GAA4689730.1"/>
    </source>
</evidence>
<protein>
    <submittedName>
        <fullName evidence="5">Alpha/beta hydrolase</fullName>
    </submittedName>
</protein>
<keyword evidence="6" id="KW-1185">Reference proteome</keyword>
<dbReference type="GO" id="GO:0016787">
    <property type="term" value="F:hydrolase activity"/>
    <property type="evidence" value="ECO:0007669"/>
    <property type="project" value="UniProtKB-KW"/>
</dbReference>
<dbReference type="Gene3D" id="3.40.50.1820">
    <property type="entry name" value="alpha/beta hydrolase"/>
    <property type="match status" value="1"/>
</dbReference>
<comment type="caution">
    <text evidence="5">The sequence shown here is derived from an EMBL/GenBank/DDBJ whole genome shotgun (WGS) entry which is preliminary data.</text>
</comment>
<feature type="domain" description="Peptidase S33 tripeptidyl aminopeptidase-like C-terminal" evidence="4">
    <location>
        <begin position="459"/>
        <end position="559"/>
    </location>
</feature>
<dbReference type="EMBL" id="BAABHM010000004">
    <property type="protein sequence ID" value="GAA4689730.1"/>
    <property type="molecule type" value="Genomic_DNA"/>
</dbReference>
<sequence>MCVLDSTVSLDAMTLRSTASRRARAALTPALSLLFVGSLLAVGTVPAQSATGAAPSAAGSATAASEATASETIVPASTADLPWTTCANEGADAFDCATIEVPSDYDRPRGRTSTVAVTRLPALDQENRIGSVLVNFGGPGGEGVSTLHAIGEVLFDASVRERFDIVSFDPRAVGLSDPATCFATQEAEQEFLASSLALPLTRAENARFLGEAAALGTACTVFGGDRIATASTANVARDMDVLRQRLGDDELTYVGYSYGTLLGATYAALFPDNVRALVLDGTVDPRAWTGPADGELFGTRLRQAEAGTETYGEFVRLCAEAGERCALNALGDPAEVVEDVYAALKEEPVEIPLGDGTTVEVGYADVVAQVFFSMYGTAGWPNLAALLAELAVLTDVVPSSAAQTLDHGPSLRELLRRLGLLEDYASVGGGLASLCVDGDFPGRPSTYPRKVAALDEQYPHFGLFRGWVGVHCEFVAAQDEDAYTGPWEQTTQQPVLVIGTRFDPATHYGFTAPYAALWPDARMLTVEGWGHTTVGVSTCADAAIGRYLVMLEADDGAVCQQDLVPFAPGTLRDDARPTLPAPRVPVLPGTAAVVDAGR</sequence>
<organism evidence="5 6">
    <name type="scientific">Promicromonospora umidemergens</name>
    <dbReference type="NCBI Taxonomy" id="629679"/>
    <lineage>
        <taxon>Bacteria</taxon>
        <taxon>Bacillati</taxon>
        <taxon>Actinomycetota</taxon>
        <taxon>Actinomycetes</taxon>
        <taxon>Micrococcales</taxon>
        <taxon>Promicromonosporaceae</taxon>
        <taxon>Promicromonospora</taxon>
    </lineage>
</organism>
<dbReference type="SUPFAM" id="SSF53474">
    <property type="entry name" value="alpha/beta-Hydrolases"/>
    <property type="match status" value="1"/>
</dbReference>